<keyword evidence="2" id="KW-1133">Transmembrane helix</keyword>
<evidence type="ECO:0000313" key="3">
    <source>
        <dbReference type="EMBL" id="ADW07839.1"/>
    </source>
</evidence>
<proteinExistence type="predicted"/>
<dbReference type="InterPro" id="IPR049978">
    <property type="entry name" value="SCO6880-like"/>
</dbReference>
<evidence type="ECO:0008006" key="5">
    <source>
        <dbReference type="Google" id="ProtNLM"/>
    </source>
</evidence>
<dbReference type="EMBL" id="CP002476">
    <property type="protein sequence ID" value="ADW07839.1"/>
    <property type="molecule type" value="Genomic_DNA"/>
</dbReference>
<reference evidence="3 4" key="1">
    <citation type="submission" date="2011-01" db="EMBL/GenBank/DDBJ databases">
        <title>Complete sequence of plasmid1 of Streptomyces flavogriseus ATCC 33331.</title>
        <authorList>
            <consortium name="US DOE Joint Genome Institute"/>
            <person name="Lucas S."/>
            <person name="Copeland A."/>
            <person name="Lapidus A."/>
            <person name="Cheng J.-F."/>
            <person name="Goodwin L."/>
            <person name="Pitluck S."/>
            <person name="Davenport K."/>
            <person name="Detter J.C."/>
            <person name="Han C."/>
            <person name="Tapia R."/>
            <person name="Land M."/>
            <person name="Hauser L."/>
            <person name="Kyrpides N."/>
            <person name="Ivanova N."/>
            <person name="Ovchinnikova G."/>
            <person name="Pagani I."/>
            <person name="Brumm P."/>
            <person name="Mead D."/>
            <person name="Woyke T."/>
        </authorList>
    </citation>
    <scope>NUCLEOTIDE SEQUENCE [LARGE SCALE GENOMIC DNA]</scope>
    <source>
        <strain evidence="4">ATCC 33331 / IAF-45CD</strain>
        <plasmid evidence="3 4">pSFLA01</plasmid>
    </source>
</reference>
<feature type="region of interest" description="Disordered" evidence="1">
    <location>
        <begin position="395"/>
        <end position="426"/>
    </location>
</feature>
<dbReference type="OrthoDB" id="4505949at2"/>
<evidence type="ECO:0000256" key="1">
    <source>
        <dbReference type="SAM" id="MobiDB-lite"/>
    </source>
</evidence>
<keyword evidence="2" id="KW-0812">Transmembrane</keyword>
<geneLocation type="plasmid" evidence="3 4">
    <name>pSFLA01</name>
</geneLocation>
<feature type="transmembrane region" description="Helical" evidence="2">
    <location>
        <begin position="21"/>
        <end position="39"/>
    </location>
</feature>
<keyword evidence="2" id="KW-0472">Membrane</keyword>
<evidence type="ECO:0000313" key="4">
    <source>
        <dbReference type="Proteomes" id="UP000002066"/>
    </source>
</evidence>
<dbReference type="AlphaFoldDB" id="A0A8D4BII2"/>
<organism evidence="3 4">
    <name type="scientific">Streptomyces pratensis (strain ATCC 33331 / IAF-45CD)</name>
    <dbReference type="NCBI Taxonomy" id="591167"/>
    <lineage>
        <taxon>Bacteria</taxon>
        <taxon>Bacillati</taxon>
        <taxon>Actinomycetota</taxon>
        <taxon>Actinomycetes</taxon>
        <taxon>Kitasatosporales</taxon>
        <taxon>Streptomycetaceae</taxon>
        <taxon>Streptomyces</taxon>
    </lineage>
</organism>
<feature type="compositionally biased region" description="Basic and acidic residues" evidence="1">
    <location>
        <begin position="415"/>
        <end position="426"/>
    </location>
</feature>
<accession>A0A8D4BII2</accession>
<sequence length="507" mass="53835">MTQPVTYSGWQSEKSGFMGRLSGPGFALVAIGCTLLLVPLNLASWAAAALCVPLAVMLLVLAFGRVSGLSADEWILLAVRHQIAVARNQNVFVSGPFAPRSTRTDRQPMDLPGTLARLRILEAPDGLGGLLGVAHDPVAGTYTAVSRVSFPGLALVDTDKQAARVSSWAALLRTFCTEDSPIVRLSVHQRCLPDDGAALRSWTAHHITPDAPPAAVSALSDLMEGAGPAATNRETYLSVTLSAGRARLAIKGAGGGQVGAAAVLVREIHALGGALSTASLQVMEWLSPRKLAQSIRTAYDPDAQAAIATANAAAQKPGWEGVEEGVNPALAGPAAADAGWGTYRHDGAWTVTYQVRTWPQAQVYATFLQPLLRPRRNARRSMSLVYEPLGPRRARQELAREKSKRSSARYLRAKTGRDESEDERREADLARTQDAARAAGQGVVRMTAVLSVTVTDLDELETACAELQADAAASALELRRMWGAQDVGFTAGALPLGQGLPDRRMGF</sequence>
<protein>
    <recommendedName>
        <fullName evidence="5">PrgI family protein</fullName>
    </recommendedName>
</protein>
<dbReference type="KEGG" id="sfa:Sfla_6511"/>
<dbReference type="NCBIfam" id="NF042935">
    <property type="entry name" value="SCO6880_fam"/>
    <property type="match status" value="1"/>
</dbReference>
<gene>
    <name evidence="3" type="ORF">Sfla_6511</name>
</gene>
<dbReference type="Proteomes" id="UP000002066">
    <property type="component" value="Plasmid pSFLA01"/>
</dbReference>
<feature type="transmembrane region" description="Helical" evidence="2">
    <location>
        <begin position="45"/>
        <end position="64"/>
    </location>
</feature>
<name>A0A8D4BII2_STRFA</name>
<evidence type="ECO:0000256" key="2">
    <source>
        <dbReference type="SAM" id="Phobius"/>
    </source>
</evidence>
<keyword evidence="3" id="KW-0614">Plasmid</keyword>
<feature type="compositionally biased region" description="Basic residues" evidence="1">
    <location>
        <begin position="402"/>
        <end position="414"/>
    </location>
</feature>